<organism evidence="3 4">
    <name type="scientific">Actinomadura alba</name>
    <dbReference type="NCBI Taxonomy" id="406431"/>
    <lineage>
        <taxon>Bacteria</taxon>
        <taxon>Bacillati</taxon>
        <taxon>Actinomycetota</taxon>
        <taxon>Actinomycetes</taxon>
        <taxon>Streptosporangiales</taxon>
        <taxon>Thermomonosporaceae</taxon>
        <taxon>Actinomadura</taxon>
    </lineage>
</organism>
<accession>A0ABR7LVK5</accession>
<proteinExistence type="predicted"/>
<feature type="transmembrane region" description="Helical" evidence="2">
    <location>
        <begin position="102"/>
        <end position="120"/>
    </location>
</feature>
<reference evidence="3 4" key="1">
    <citation type="submission" date="2020-06" db="EMBL/GenBank/DDBJ databases">
        <title>Actinomadura xiongansis sp. nov., isolated from soil of Baiyangdian.</title>
        <authorList>
            <person name="Zhang X."/>
        </authorList>
    </citation>
    <scope>NUCLEOTIDE SEQUENCE [LARGE SCALE GENOMIC DNA]</scope>
    <source>
        <strain evidence="3 4">HBUM206468</strain>
    </source>
</reference>
<name>A0ABR7LVK5_9ACTN</name>
<dbReference type="RefSeq" id="WP_187245538.1">
    <property type="nucleotide sequence ID" value="NZ_BAAAOK010000014.1"/>
</dbReference>
<gene>
    <name evidence="3" type="ORF">HKK74_23770</name>
</gene>
<keyword evidence="2" id="KW-0472">Membrane</keyword>
<feature type="region of interest" description="Disordered" evidence="1">
    <location>
        <begin position="121"/>
        <end position="150"/>
    </location>
</feature>
<keyword evidence="2" id="KW-1133">Transmembrane helix</keyword>
<evidence type="ECO:0000313" key="4">
    <source>
        <dbReference type="Proteomes" id="UP000805614"/>
    </source>
</evidence>
<sequence length="150" mass="16774">MSFKERYRPSTRVKIDREQLQRMQELSKEGAHRARERIGPTTQVAREIATERMLDAREWSAPRLVRAAHYVETELGPRVGTLLTKAADKVEPPRRQRQKRNTAMITLAAAGAIGAVGAMVSRRIPTNSPKHSEDVLQPSPTSADGQARIP</sequence>
<dbReference type="Proteomes" id="UP000805614">
    <property type="component" value="Unassembled WGS sequence"/>
</dbReference>
<evidence type="ECO:0000256" key="2">
    <source>
        <dbReference type="SAM" id="Phobius"/>
    </source>
</evidence>
<protein>
    <recommendedName>
        <fullName evidence="5">Cell wall synthesis and cell shape protein A</fullName>
    </recommendedName>
</protein>
<dbReference type="EMBL" id="JABVEC010000019">
    <property type="protein sequence ID" value="MBC6468490.1"/>
    <property type="molecule type" value="Genomic_DNA"/>
</dbReference>
<evidence type="ECO:0000256" key="1">
    <source>
        <dbReference type="SAM" id="MobiDB-lite"/>
    </source>
</evidence>
<evidence type="ECO:0008006" key="5">
    <source>
        <dbReference type="Google" id="ProtNLM"/>
    </source>
</evidence>
<evidence type="ECO:0000313" key="3">
    <source>
        <dbReference type="EMBL" id="MBC6468490.1"/>
    </source>
</evidence>
<comment type="caution">
    <text evidence="3">The sequence shown here is derived from an EMBL/GenBank/DDBJ whole genome shotgun (WGS) entry which is preliminary data.</text>
</comment>
<keyword evidence="4" id="KW-1185">Reference proteome</keyword>
<keyword evidence="2" id="KW-0812">Transmembrane</keyword>